<protein>
    <submittedName>
        <fullName evidence="1">Uncharacterized protein</fullName>
    </submittedName>
</protein>
<dbReference type="EMBL" id="JQCL01000012">
    <property type="protein sequence ID" value="KRO14530.1"/>
    <property type="molecule type" value="Genomic_DNA"/>
</dbReference>
<evidence type="ECO:0000313" key="2">
    <source>
        <dbReference type="Proteomes" id="UP000051783"/>
    </source>
</evidence>
<dbReference type="PATRIC" id="fig|942150.3.peg.1181"/>
<dbReference type="RefSeq" id="WP_404411399.1">
    <property type="nucleotide sequence ID" value="NZ_OY725316.1"/>
</dbReference>
<proteinExistence type="predicted"/>
<keyword evidence="2" id="KW-1185">Reference proteome</keyword>
<sequence length="221" mass="25042">MKWHWPVYVGPIARYTNDNKVLMLNVMGGTTMKQYIVPALPTERAQYERCYQLGLESLVATERQLRIQQSQCAGEPVSWFPQFTVRCQAFHADQRLDEVRQVLSELQIKPTSITVTSAWVELTFELAPGSATAPVWQATDGGLCRLYDGLLNNFIQTNVQPLTQIRVGLSDFEVASDVTSQLIRPNFKQYSAATSRLTVMTLPDVAKKQGQQSVRRLYQLK</sequence>
<reference evidence="1 2" key="1">
    <citation type="journal article" date="2015" name="Genome Announc.">
        <title>Expanding the biotechnology potential of lactobacilli through comparative genomics of 213 strains and associated genera.</title>
        <authorList>
            <person name="Sun Z."/>
            <person name="Harris H.M."/>
            <person name="McCann A."/>
            <person name="Guo C."/>
            <person name="Argimon S."/>
            <person name="Zhang W."/>
            <person name="Yang X."/>
            <person name="Jeffery I.B."/>
            <person name="Cooney J.C."/>
            <person name="Kagawa T.F."/>
            <person name="Liu W."/>
            <person name="Song Y."/>
            <person name="Salvetti E."/>
            <person name="Wrobel A."/>
            <person name="Rasinkangas P."/>
            <person name="Parkhill J."/>
            <person name="Rea M.C."/>
            <person name="O'Sullivan O."/>
            <person name="Ritari J."/>
            <person name="Douillard F.P."/>
            <person name="Paul Ross R."/>
            <person name="Yang R."/>
            <person name="Briner A.E."/>
            <person name="Felis G.E."/>
            <person name="de Vos W.M."/>
            <person name="Barrangou R."/>
            <person name="Klaenhammer T.R."/>
            <person name="Caufield P.W."/>
            <person name="Cui Y."/>
            <person name="Zhang H."/>
            <person name="O'Toole P.W."/>
        </authorList>
    </citation>
    <scope>NUCLEOTIDE SEQUENCE [LARGE SCALE GENOMIC DNA]</scope>
    <source>
        <strain evidence="1 2">LMG 26013</strain>
    </source>
</reference>
<evidence type="ECO:0000313" key="1">
    <source>
        <dbReference type="EMBL" id="KRO14530.1"/>
    </source>
</evidence>
<gene>
    <name evidence="1" type="ORF">IV64_GL001145</name>
</gene>
<organism evidence="1 2">
    <name type="scientific">Lactiplantibacillus xiangfangensis</name>
    <dbReference type="NCBI Taxonomy" id="942150"/>
    <lineage>
        <taxon>Bacteria</taxon>
        <taxon>Bacillati</taxon>
        <taxon>Bacillota</taxon>
        <taxon>Bacilli</taxon>
        <taxon>Lactobacillales</taxon>
        <taxon>Lactobacillaceae</taxon>
        <taxon>Lactiplantibacillus</taxon>
    </lineage>
</organism>
<dbReference type="AlphaFoldDB" id="A0A0R2MQD5"/>
<comment type="caution">
    <text evidence="1">The sequence shown here is derived from an EMBL/GenBank/DDBJ whole genome shotgun (WGS) entry which is preliminary data.</text>
</comment>
<dbReference type="Proteomes" id="UP000051783">
    <property type="component" value="Unassembled WGS sequence"/>
</dbReference>
<accession>A0A0R2MQD5</accession>
<name>A0A0R2MQD5_9LACO</name>